<dbReference type="InterPro" id="IPR016152">
    <property type="entry name" value="PTrfase/Anion_transptr"/>
</dbReference>
<name>A0A418X4R2_9BURK</name>
<proteinExistence type="predicted"/>
<dbReference type="OrthoDB" id="95460at2"/>
<dbReference type="Pfam" id="PF00359">
    <property type="entry name" value="PTS_EIIA_2"/>
    <property type="match status" value="1"/>
</dbReference>
<organism evidence="2 3">
    <name type="scientific">Noviherbaspirillum cavernae</name>
    <dbReference type="NCBI Taxonomy" id="2320862"/>
    <lineage>
        <taxon>Bacteria</taxon>
        <taxon>Pseudomonadati</taxon>
        <taxon>Pseudomonadota</taxon>
        <taxon>Betaproteobacteria</taxon>
        <taxon>Burkholderiales</taxon>
        <taxon>Oxalobacteraceae</taxon>
        <taxon>Noviherbaspirillum</taxon>
    </lineage>
</organism>
<feature type="domain" description="PTS EIIA type-2" evidence="1">
    <location>
        <begin position="6"/>
        <end position="149"/>
    </location>
</feature>
<comment type="caution">
    <text evidence="2">The sequence shown here is derived from an EMBL/GenBank/DDBJ whole genome shotgun (WGS) entry which is preliminary data.</text>
</comment>
<dbReference type="AlphaFoldDB" id="A0A418X4R2"/>
<keyword evidence="2" id="KW-0813">Transport</keyword>
<dbReference type="RefSeq" id="WP_119740831.1">
    <property type="nucleotide sequence ID" value="NZ_QYUN01000002.1"/>
</dbReference>
<dbReference type="PROSITE" id="PS51094">
    <property type="entry name" value="PTS_EIIA_TYPE_2"/>
    <property type="match status" value="1"/>
</dbReference>
<dbReference type="CDD" id="cd00211">
    <property type="entry name" value="PTS_IIA_fru"/>
    <property type="match status" value="1"/>
</dbReference>
<dbReference type="PANTHER" id="PTHR47738">
    <property type="entry name" value="PTS SYSTEM FRUCTOSE-LIKE EIIA COMPONENT-RELATED"/>
    <property type="match status" value="1"/>
</dbReference>
<keyword evidence="2" id="KW-0762">Sugar transport</keyword>
<evidence type="ECO:0000313" key="3">
    <source>
        <dbReference type="Proteomes" id="UP000285190"/>
    </source>
</evidence>
<reference evidence="2 3" key="1">
    <citation type="submission" date="2018-09" db="EMBL/GenBank/DDBJ databases">
        <authorList>
            <person name="Zhu H."/>
        </authorList>
    </citation>
    <scope>NUCLEOTIDE SEQUENCE [LARGE SCALE GENOMIC DNA]</scope>
    <source>
        <strain evidence="2 3">K2R10-39</strain>
    </source>
</reference>
<dbReference type="Proteomes" id="UP000285190">
    <property type="component" value="Unassembled WGS sequence"/>
</dbReference>
<dbReference type="EMBL" id="QYUN01000002">
    <property type="protein sequence ID" value="RJG07406.1"/>
    <property type="molecule type" value="Genomic_DNA"/>
</dbReference>
<dbReference type="GO" id="GO:0030295">
    <property type="term" value="F:protein kinase activator activity"/>
    <property type="evidence" value="ECO:0007669"/>
    <property type="project" value="TreeGrafter"/>
</dbReference>
<dbReference type="Gene3D" id="3.40.930.10">
    <property type="entry name" value="Mannitol-specific EII, Chain A"/>
    <property type="match status" value="1"/>
</dbReference>
<sequence length="160" mass="17477">MNAFADLLYPENIALDLNVSNKMQAFAHIAALLERQHQIGRTLVHDSLCERERMGSTALGMGVGIPHARIKGLRQPMLAFARFRKAIPFDAPDDMPVSEVFLLLVPGNAAVAHLQILAELAEMLCDQDFRQRLRDANDPRGILQAVGACAGGSRANHDPA</sequence>
<accession>A0A418X4R2</accession>
<dbReference type="InterPro" id="IPR002178">
    <property type="entry name" value="PTS_EIIA_type-2_dom"/>
</dbReference>
<dbReference type="PANTHER" id="PTHR47738:SF1">
    <property type="entry name" value="NITROGEN REGULATORY PROTEIN"/>
    <property type="match status" value="1"/>
</dbReference>
<evidence type="ECO:0000313" key="2">
    <source>
        <dbReference type="EMBL" id="RJG07406.1"/>
    </source>
</evidence>
<evidence type="ECO:0000259" key="1">
    <source>
        <dbReference type="PROSITE" id="PS51094"/>
    </source>
</evidence>
<gene>
    <name evidence="2" type="ORF">D3870_16625</name>
</gene>
<keyword evidence="3" id="KW-1185">Reference proteome</keyword>
<protein>
    <submittedName>
        <fullName evidence="2">PTS sugar transporter subunit IIA</fullName>
    </submittedName>
</protein>
<dbReference type="SUPFAM" id="SSF55804">
    <property type="entry name" value="Phoshotransferase/anion transport protein"/>
    <property type="match status" value="1"/>
</dbReference>
<dbReference type="InterPro" id="IPR051541">
    <property type="entry name" value="PTS_SugarTrans_NitroReg"/>
</dbReference>